<dbReference type="EMBL" id="JAOANI010000015">
    <property type="protein sequence ID" value="MCT7359100.1"/>
    <property type="molecule type" value="Genomic_DNA"/>
</dbReference>
<proteinExistence type="predicted"/>
<name>A0A9X2WF01_9GAMM</name>
<accession>A0A9X2WF01</accession>
<protein>
    <submittedName>
        <fullName evidence="1">Uncharacterized protein</fullName>
    </submittedName>
</protein>
<sequence length="271" mass="30864">MSNAVNLPSELVYLPLGEEAIPLLKRGFIPLLPATASGLPWLLPPAAQPALVRVSADDYQSHMLSEYGRLPANLRDLISQEDFLRQAESKRVDIEAALVAQRKARAEEDAGRPQDWLLQRFFSNPYCALAWRHGAGFGGIWLGVDPQQWPDTAFHPVSYQSQRTPRLPDSLYCDPPTHAPLAEQRLICAAAAVDKSVQVGHQRQWLLRLPPKALRVVLLGAQVSRRFEQNLLQFWQQDFRYQRIPLSQMTFNNRDLSWEFQLRPLTRAEKP</sequence>
<dbReference type="Proteomes" id="UP001147830">
    <property type="component" value="Unassembled WGS sequence"/>
</dbReference>
<keyword evidence="2" id="KW-1185">Reference proteome</keyword>
<reference evidence="1" key="2">
    <citation type="submission" date="2022-08" db="EMBL/GenBank/DDBJ databases">
        <authorList>
            <person name="Dong C."/>
        </authorList>
    </citation>
    <scope>NUCLEOTIDE SEQUENCE</scope>
    <source>
        <strain evidence="1">59MF3M-4</strain>
    </source>
</reference>
<comment type="caution">
    <text evidence="1">The sequence shown here is derived from an EMBL/GenBank/DDBJ whole genome shotgun (WGS) entry which is preliminary data.</text>
</comment>
<dbReference type="AlphaFoldDB" id="A0A9X2WF01"/>
<gene>
    <name evidence="1" type="ORF">NYR02_08715</name>
</gene>
<organism evidence="1 2">
    <name type="scientific">Thalassolituus pacificus</name>
    <dbReference type="NCBI Taxonomy" id="2975440"/>
    <lineage>
        <taxon>Bacteria</taxon>
        <taxon>Pseudomonadati</taxon>
        <taxon>Pseudomonadota</taxon>
        <taxon>Gammaproteobacteria</taxon>
        <taxon>Oceanospirillales</taxon>
        <taxon>Oceanospirillaceae</taxon>
        <taxon>Thalassolituus</taxon>
    </lineage>
</organism>
<evidence type="ECO:0000313" key="2">
    <source>
        <dbReference type="Proteomes" id="UP001147830"/>
    </source>
</evidence>
<evidence type="ECO:0000313" key="1">
    <source>
        <dbReference type="EMBL" id="MCT7359100.1"/>
    </source>
</evidence>
<reference evidence="1" key="1">
    <citation type="journal article" date="2022" name="Front. Microbiol.">
        <title>Genome-based taxonomic rearrangement of Oceanobacter-related bacteria including the description of Thalassolituus hydrocarbonoclasticus sp. nov. and Thalassolituus pacificus sp. nov. and emended description of the genus Thalassolituus.</title>
        <authorList>
            <person name="Dong C."/>
            <person name="Wei L."/>
            <person name="Wang J."/>
            <person name="Lai Q."/>
            <person name="Huang Z."/>
            <person name="Shao Z."/>
        </authorList>
    </citation>
    <scope>NUCLEOTIDE SEQUENCE</scope>
    <source>
        <strain evidence="1">59MF3M-4</strain>
    </source>
</reference>
<dbReference type="RefSeq" id="WP_260975978.1">
    <property type="nucleotide sequence ID" value="NZ_JAOANI010000015.1"/>
</dbReference>